<dbReference type="Proteomes" id="UP000242715">
    <property type="component" value="Unassembled WGS sequence"/>
</dbReference>
<dbReference type="EMBL" id="DF974352">
    <property type="protein sequence ID" value="GAU47835.1"/>
    <property type="molecule type" value="Genomic_DNA"/>
</dbReference>
<proteinExistence type="predicted"/>
<dbReference type="OrthoDB" id="1435117at2759"/>
<name>A0A2Z6PEE6_TRISU</name>
<accession>A0A2Z6PEE6</accession>
<evidence type="ECO:0000313" key="1">
    <source>
        <dbReference type="EMBL" id="GAU47835.1"/>
    </source>
</evidence>
<gene>
    <name evidence="1" type="ORF">TSUD_306460</name>
</gene>
<protein>
    <submittedName>
        <fullName evidence="1">Uncharacterized protein</fullName>
    </submittedName>
</protein>
<keyword evidence="2" id="KW-1185">Reference proteome</keyword>
<sequence length="80" mass="9205">MQGDLTTMLQNLISGIGKGRGNKGIVLIWHVAMWSIWLARNELIFSNKKQNVDELVEGIKRRSPEWLLKRKDGIPSLLYE</sequence>
<evidence type="ECO:0000313" key="2">
    <source>
        <dbReference type="Proteomes" id="UP000242715"/>
    </source>
</evidence>
<reference evidence="2" key="1">
    <citation type="journal article" date="2017" name="Front. Plant Sci.">
        <title>Climate Clever Clovers: New Paradigm to Reduce the Environmental Footprint of Ruminants by Breeding Low Methanogenic Forages Utilizing Haplotype Variation.</title>
        <authorList>
            <person name="Kaur P."/>
            <person name="Appels R."/>
            <person name="Bayer P.E."/>
            <person name="Keeble-Gagnere G."/>
            <person name="Wang J."/>
            <person name="Hirakawa H."/>
            <person name="Shirasawa K."/>
            <person name="Vercoe P."/>
            <person name="Stefanova K."/>
            <person name="Durmic Z."/>
            <person name="Nichols P."/>
            <person name="Revell C."/>
            <person name="Isobe S.N."/>
            <person name="Edwards D."/>
            <person name="Erskine W."/>
        </authorList>
    </citation>
    <scope>NUCLEOTIDE SEQUENCE [LARGE SCALE GENOMIC DNA]</scope>
    <source>
        <strain evidence="2">cv. Daliak</strain>
    </source>
</reference>
<dbReference type="AlphaFoldDB" id="A0A2Z6PEE6"/>
<organism evidence="1 2">
    <name type="scientific">Trifolium subterraneum</name>
    <name type="common">Subterranean clover</name>
    <dbReference type="NCBI Taxonomy" id="3900"/>
    <lineage>
        <taxon>Eukaryota</taxon>
        <taxon>Viridiplantae</taxon>
        <taxon>Streptophyta</taxon>
        <taxon>Embryophyta</taxon>
        <taxon>Tracheophyta</taxon>
        <taxon>Spermatophyta</taxon>
        <taxon>Magnoliopsida</taxon>
        <taxon>eudicotyledons</taxon>
        <taxon>Gunneridae</taxon>
        <taxon>Pentapetalae</taxon>
        <taxon>rosids</taxon>
        <taxon>fabids</taxon>
        <taxon>Fabales</taxon>
        <taxon>Fabaceae</taxon>
        <taxon>Papilionoideae</taxon>
        <taxon>50 kb inversion clade</taxon>
        <taxon>NPAAA clade</taxon>
        <taxon>Hologalegina</taxon>
        <taxon>IRL clade</taxon>
        <taxon>Trifolieae</taxon>
        <taxon>Trifolium</taxon>
    </lineage>
</organism>